<evidence type="ECO:0000256" key="1">
    <source>
        <dbReference type="SAM" id="MobiDB-lite"/>
    </source>
</evidence>
<evidence type="ECO:0000313" key="3">
    <source>
        <dbReference type="EMBL" id="OGF18827.1"/>
    </source>
</evidence>
<name>A0A1F5RWM5_9BACT</name>
<keyword evidence="2" id="KW-0812">Transmembrane</keyword>
<dbReference type="EMBL" id="MFFX01000039">
    <property type="protein sequence ID" value="OGF18827.1"/>
    <property type="molecule type" value="Genomic_DNA"/>
</dbReference>
<feature type="transmembrane region" description="Helical" evidence="2">
    <location>
        <begin position="39"/>
        <end position="58"/>
    </location>
</feature>
<keyword evidence="2" id="KW-1133">Transmembrane helix</keyword>
<comment type="caution">
    <text evidence="3">The sequence shown here is derived from an EMBL/GenBank/DDBJ whole genome shotgun (WGS) entry which is preliminary data.</text>
</comment>
<dbReference type="Proteomes" id="UP000178682">
    <property type="component" value="Unassembled WGS sequence"/>
</dbReference>
<dbReference type="AlphaFoldDB" id="A0A1F5RWM5"/>
<gene>
    <name evidence="3" type="ORF">A3G56_00375</name>
</gene>
<accession>A0A1F5RWM5</accession>
<evidence type="ECO:0000313" key="4">
    <source>
        <dbReference type="Proteomes" id="UP000178682"/>
    </source>
</evidence>
<reference evidence="3 4" key="1">
    <citation type="journal article" date="2016" name="Nat. Commun.">
        <title>Thousands of microbial genomes shed light on interconnected biogeochemical processes in an aquifer system.</title>
        <authorList>
            <person name="Anantharaman K."/>
            <person name="Brown C.T."/>
            <person name="Hug L.A."/>
            <person name="Sharon I."/>
            <person name="Castelle C.J."/>
            <person name="Probst A.J."/>
            <person name="Thomas B.C."/>
            <person name="Singh A."/>
            <person name="Wilkins M.J."/>
            <person name="Karaoz U."/>
            <person name="Brodie E.L."/>
            <person name="Williams K.H."/>
            <person name="Hubbard S.S."/>
            <person name="Banfield J.F."/>
        </authorList>
    </citation>
    <scope>NUCLEOTIDE SEQUENCE [LARGE SCALE GENOMIC DNA]</scope>
</reference>
<keyword evidence="2" id="KW-0472">Membrane</keyword>
<protein>
    <submittedName>
        <fullName evidence="3">Uncharacterized protein</fullName>
    </submittedName>
</protein>
<organism evidence="3 4">
    <name type="scientific">Candidatus Falkowbacteria bacterium RIFCSPLOWO2_12_FULL_45_10</name>
    <dbReference type="NCBI Taxonomy" id="1797990"/>
    <lineage>
        <taxon>Bacteria</taxon>
        <taxon>Candidatus Falkowiibacteriota</taxon>
    </lineage>
</organism>
<proteinExistence type="predicted"/>
<evidence type="ECO:0000256" key="2">
    <source>
        <dbReference type="SAM" id="Phobius"/>
    </source>
</evidence>
<feature type="compositionally biased region" description="Basic residues" evidence="1">
    <location>
        <begin position="1"/>
        <end position="17"/>
    </location>
</feature>
<feature type="region of interest" description="Disordered" evidence="1">
    <location>
        <begin position="1"/>
        <end position="21"/>
    </location>
</feature>
<sequence>MSEKRGQKKKPKNRPITKRPAAYFLSSEHQAKVEREKRLAMYAGVGFFMVVIAVVWVINFKNNIQPASRQAVSPNTQLDAAALNFKEVITEAKKNMADLKQAMNNSGQVAAIKLPTDMERRIELEKLLFSLNDKLTQASSTGENE</sequence>